<feature type="compositionally biased region" description="Acidic residues" evidence="1">
    <location>
        <begin position="202"/>
        <end position="223"/>
    </location>
</feature>
<gene>
    <name evidence="2" type="ORF">HMN09_00465300</name>
</gene>
<comment type="caution">
    <text evidence="2">The sequence shown here is derived from an EMBL/GenBank/DDBJ whole genome shotgun (WGS) entry which is preliminary data.</text>
</comment>
<feature type="compositionally biased region" description="Basic and acidic residues" evidence="1">
    <location>
        <begin position="9"/>
        <end position="18"/>
    </location>
</feature>
<name>A0A8H6WJL4_MYCCL</name>
<dbReference type="PANTHER" id="PTHR35871">
    <property type="entry name" value="EXPRESSED PROTEIN"/>
    <property type="match status" value="1"/>
</dbReference>
<protein>
    <submittedName>
        <fullName evidence="2">Uncharacterized protein</fullName>
    </submittedName>
</protein>
<feature type="compositionally biased region" description="Low complexity" evidence="1">
    <location>
        <begin position="170"/>
        <end position="192"/>
    </location>
</feature>
<dbReference type="Proteomes" id="UP000613580">
    <property type="component" value="Unassembled WGS sequence"/>
</dbReference>
<feature type="compositionally biased region" description="Basic and acidic residues" evidence="1">
    <location>
        <begin position="51"/>
        <end position="62"/>
    </location>
</feature>
<feature type="region of interest" description="Disordered" evidence="1">
    <location>
        <begin position="1"/>
        <end position="101"/>
    </location>
</feature>
<dbReference type="EMBL" id="JACAZE010000005">
    <property type="protein sequence ID" value="KAF7317298.1"/>
    <property type="molecule type" value="Genomic_DNA"/>
</dbReference>
<evidence type="ECO:0000256" key="1">
    <source>
        <dbReference type="SAM" id="MobiDB-lite"/>
    </source>
</evidence>
<evidence type="ECO:0000313" key="2">
    <source>
        <dbReference type="EMBL" id="KAF7317298.1"/>
    </source>
</evidence>
<accession>A0A8H6WJL4</accession>
<feature type="compositionally biased region" description="Polar residues" evidence="1">
    <location>
        <begin position="71"/>
        <end position="90"/>
    </location>
</feature>
<evidence type="ECO:0000313" key="3">
    <source>
        <dbReference type="Proteomes" id="UP000613580"/>
    </source>
</evidence>
<dbReference type="PANTHER" id="PTHR35871:SF1">
    <property type="entry name" value="CXC1-LIKE CYSTEINE CLUSTER ASSOCIATED WITH KDZ TRANSPOSASES DOMAIN-CONTAINING PROTEIN"/>
    <property type="match status" value="1"/>
</dbReference>
<dbReference type="OrthoDB" id="10044727at2759"/>
<feature type="region of interest" description="Disordered" evidence="1">
    <location>
        <begin position="134"/>
        <end position="223"/>
    </location>
</feature>
<organism evidence="2 3">
    <name type="scientific">Mycena chlorophos</name>
    <name type="common">Agaric fungus</name>
    <name type="synonym">Agaricus chlorophos</name>
    <dbReference type="NCBI Taxonomy" id="658473"/>
    <lineage>
        <taxon>Eukaryota</taxon>
        <taxon>Fungi</taxon>
        <taxon>Dikarya</taxon>
        <taxon>Basidiomycota</taxon>
        <taxon>Agaricomycotina</taxon>
        <taxon>Agaricomycetes</taxon>
        <taxon>Agaricomycetidae</taxon>
        <taxon>Agaricales</taxon>
        <taxon>Marasmiineae</taxon>
        <taxon>Mycenaceae</taxon>
        <taxon>Mycena</taxon>
    </lineage>
</organism>
<sequence>MAKSKLSRKRSETMKKTLEAMGGKAKRGLDMVMSSPRKLMNQWSPRKRAKKNPEEEQTRFDDPFVIASEPVSPSSQPITRVKPVSTNSSRDPAGMLFTWNMNGHDGPVPDVAPKSPALWEAAARSSLFQAAAQSPARGLAFSSWQEQVADDDDCMSEATFEVHDEPEPLFPSTPTTSSPPRTSSPLPRSSSPDPRPPSPFPAEDDLFDEDDFPEDPDFQLDPENNLNEEEQAEFDAELQAGRSEPQDDYPRPAAPSEFLKASANAPEADGRKRRAPILADALAALKEASKARWIQRLGLGQFLSHARLCGIRALLSLYTDPESLTYNNWGDSMLQAAISMGRGKYCARSPPLLTRRYILDRSLLELNPYGRWNDSMLSDEDISDEVTAYLATLGDKISAEALRQFLSTPEFKERHGITREISHATACSFLRELGYRFRCPKSGQYVDGHEREDVVEYRNNVYLPEYFKLQDRVWVYGNDESEEPTCPHPNLGRRVILWYHDESIFYAHDRRRKTWVLQGRPAHAI</sequence>
<proteinExistence type="predicted"/>
<reference evidence="2" key="1">
    <citation type="submission" date="2020-05" db="EMBL/GenBank/DDBJ databases">
        <title>Mycena genomes resolve the evolution of fungal bioluminescence.</title>
        <authorList>
            <person name="Tsai I.J."/>
        </authorList>
    </citation>
    <scope>NUCLEOTIDE SEQUENCE</scope>
    <source>
        <strain evidence="2">110903Hualien_Pintung</strain>
    </source>
</reference>
<keyword evidence="3" id="KW-1185">Reference proteome</keyword>
<dbReference type="AlphaFoldDB" id="A0A8H6WJL4"/>